<evidence type="ECO:0000313" key="2">
    <source>
        <dbReference type="EMBL" id="KAG5483867.1"/>
    </source>
</evidence>
<dbReference type="KEGG" id="lenr:94174025"/>
<proteinExistence type="predicted"/>
<dbReference type="AlphaFoldDB" id="A0A836GKU9"/>
<reference evidence="2 3" key="1">
    <citation type="submission" date="2021-02" db="EMBL/GenBank/DDBJ databases">
        <title>Leishmania (Mundinia) enrietti genome sequencing and assembly.</title>
        <authorList>
            <person name="Almutairi H."/>
            <person name="Gatherer D."/>
        </authorList>
    </citation>
    <scope>NUCLEOTIDE SEQUENCE [LARGE SCALE GENOMIC DNA]</scope>
    <source>
        <strain evidence="2">CUR178</strain>
    </source>
</reference>
<accession>A0A836GKU9</accession>
<evidence type="ECO:0000313" key="3">
    <source>
        <dbReference type="Proteomes" id="UP000674179"/>
    </source>
</evidence>
<protein>
    <submittedName>
        <fullName evidence="2">Uncharacterized protein</fullName>
    </submittedName>
</protein>
<comment type="caution">
    <text evidence="2">The sequence shown here is derived from an EMBL/GenBank/DDBJ whole genome shotgun (WGS) entry which is preliminary data.</text>
</comment>
<dbReference type="OrthoDB" id="266970at2759"/>
<evidence type="ECO:0000256" key="1">
    <source>
        <dbReference type="SAM" id="MobiDB-lite"/>
    </source>
</evidence>
<sequence>MKALVLCDGSEGSLRSIEVACAGAAANTPSLMSSKEGSLILAHLWDTPAMRVNAVSASFRAADTYAPRRSSVSAAAATGELGSSSMPCADVVTETLRYIHTNKYLKDRLHYTMETACASAVWARDNADRGALGDAVAGPAGGAVASQAAHGKAGQAQKRASCWAGAGAARHRSDQRPQQKQADTAVETFGGNSSSAVTGAAPEAPDAAGSTPENEKRAIAVVKYAAARAKHHNVTAILLGVGRRQEGKVCTLGSVGQRVLLELHNAYPLYYVKRDGVKWRPGLATATVTASAPPVRFTIVVTVPADTRWESNAVMETRCGDEEPAPQPSTSISELSAAPPQVPKDVQAAVGAAVQYVENRCIRLHPAPQVDQIAFAVIATSSSQDGDNTTEPDRSEDGGGVAAGSKGDSTRISPLEAYKRYLEARLVIKSSSDSPAAATVLPLLPSSSISPAAPREHVIEPQGPEDGGAATVLEGNAETAPAPRATASPVTVCALKASKKNPFLSLDATPELALSQIVKQIGALKPEVLVLPTSLVPESLQLALLSASTPHCIVLPF</sequence>
<feature type="region of interest" description="Disordered" evidence="1">
    <location>
        <begin position="382"/>
        <end position="410"/>
    </location>
</feature>
<feature type="region of interest" description="Disordered" evidence="1">
    <location>
        <begin position="162"/>
        <end position="213"/>
    </location>
</feature>
<dbReference type="Proteomes" id="UP000674179">
    <property type="component" value="Chromosome 11"/>
</dbReference>
<name>A0A836GKU9_LEIEN</name>
<dbReference type="RefSeq" id="XP_067694928.1">
    <property type="nucleotide sequence ID" value="XM_067838515.1"/>
</dbReference>
<feature type="region of interest" description="Disordered" evidence="1">
    <location>
        <begin position="319"/>
        <end position="340"/>
    </location>
</feature>
<gene>
    <name evidence="2" type="ORF">CUR178_06864</name>
</gene>
<dbReference type="GeneID" id="94174025"/>
<keyword evidence="3" id="KW-1185">Reference proteome</keyword>
<organism evidence="2 3">
    <name type="scientific">Leishmania enriettii</name>
    <dbReference type="NCBI Taxonomy" id="5663"/>
    <lineage>
        <taxon>Eukaryota</taxon>
        <taxon>Discoba</taxon>
        <taxon>Euglenozoa</taxon>
        <taxon>Kinetoplastea</taxon>
        <taxon>Metakinetoplastina</taxon>
        <taxon>Trypanosomatida</taxon>
        <taxon>Trypanosomatidae</taxon>
        <taxon>Leishmaniinae</taxon>
        <taxon>Leishmania</taxon>
    </lineage>
</organism>
<dbReference type="EMBL" id="JAFHKP010000011">
    <property type="protein sequence ID" value="KAG5483867.1"/>
    <property type="molecule type" value="Genomic_DNA"/>
</dbReference>